<feature type="transmembrane region" description="Helical" evidence="1">
    <location>
        <begin position="46"/>
        <end position="63"/>
    </location>
</feature>
<keyword evidence="1" id="KW-0812">Transmembrane</keyword>
<keyword evidence="1" id="KW-1133">Transmembrane helix</keyword>
<reference evidence="2" key="2">
    <citation type="submission" date="2025-08" db="UniProtKB">
        <authorList>
            <consortium name="Ensembl"/>
        </authorList>
    </citation>
    <scope>IDENTIFICATION</scope>
</reference>
<name>A0A8K9UQF4_ONCMY</name>
<evidence type="ECO:0000313" key="2">
    <source>
        <dbReference type="Ensembl" id="ENSOMYP00000113212.1"/>
    </source>
</evidence>
<protein>
    <submittedName>
        <fullName evidence="2">Uncharacterized protein</fullName>
    </submittedName>
</protein>
<dbReference type="Proteomes" id="UP000694395">
    <property type="component" value="Chromosome 2"/>
</dbReference>
<keyword evidence="1" id="KW-0472">Membrane</keyword>
<dbReference type="PANTHER" id="PTHR39235">
    <property type="entry name" value="PHOSPHATIDYLINOSITOL N-ACETYLGLUCOSAMINYLTRANSFERASE SUBUNIT Y"/>
    <property type="match status" value="1"/>
</dbReference>
<reference evidence="2" key="3">
    <citation type="submission" date="2025-09" db="UniProtKB">
        <authorList>
            <consortium name="Ensembl"/>
        </authorList>
    </citation>
    <scope>IDENTIFICATION</scope>
</reference>
<reference evidence="2" key="1">
    <citation type="submission" date="2020-07" db="EMBL/GenBank/DDBJ databases">
        <title>A long reads based de novo assembly of the rainbow trout Arlee double haploid line genome.</title>
        <authorList>
            <person name="Gao G."/>
            <person name="Palti Y."/>
        </authorList>
    </citation>
    <scope>NUCLEOTIDE SEQUENCE [LARGE SCALE GENOMIC DNA]</scope>
</reference>
<keyword evidence="3" id="KW-1185">Reference proteome</keyword>
<organism evidence="2 3">
    <name type="scientific">Oncorhynchus mykiss</name>
    <name type="common">Rainbow trout</name>
    <name type="synonym">Salmo gairdneri</name>
    <dbReference type="NCBI Taxonomy" id="8022"/>
    <lineage>
        <taxon>Eukaryota</taxon>
        <taxon>Metazoa</taxon>
        <taxon>Chordata</taxon>
        <taxon>Craniata</taxon>
        <taxon>Vertebrata</taxon>
        <taxon>Euteleostomi</taxon>
        <taxon>Actinopterygii</taxon>
        <taxon>Neopterygii</taxon>
        <taxon>Teleostei</taxon>
        <taxon>Protacanthopterygii</taxon>
        <taxon>Salmoniformes</taxon>
        <taxon>Salmonidae</taxon>
        <taxon>Salmoninae</taxon>
        <taxon>Oncorhynchus</taxon>
    </lineage>
</organism>
<dbReference type="PANTHER" id="PTHR39235:SF1">
    <property type="entry name" value="PHOSPHATIDYLINOSITOL N-ACETYLGLUCOSAMINYLTRANSFERASE SUBUNIT Y"/>
    <property type="match status" value="1"/>
</dbReference>
<evidence type="ECO:0000313" key="3">
    <source>
        <dbReference type="Proteomes" id="UP000694395"/>
    </source>
</evidence>
<proteinExistence type="predicted"/>
<sequence>MLICNLITIIKPVVSKIGSFYSFWTNNTFEQGCVETTSSCYLSAKIPVVVTLHVFFHVAMWLLNKLRRLN</sequence>
<accession>A0A8K9UQF4</accession>
<dbReference type="Ensembl" id="ENSOMYT00000137183.1">
    <property type="protein sequence ID" value="ENSOMYP00000113212.1"/>
    <property type="gene ID" value="ENSOMYG00000058595.1"/>
</dbReference>
<dbReference type="AlphaFoldDB" id="A0A8K9UQF4"/>
<dbReference type="GO" id="GO:0000506">
    <property type="term" value="C:glycosylphosphatidylinositol-N-acetylglucosaminyltransferase (GPI-GnT) complex"/>
    <property type="evidence" value="ECO:0007669"/>
    <property type="project" value="TreeGrafter"/>
</dbReference>
<evidence type="ECO:0000256" key="1">
    <source>
        <dbReference type="SAM" id="Phobius"/>
    </source>
</evidence>
<dbReference type="GO" id="GO:0006506">
    <property type="term" value="P:GPI anchor biosynthetic process"/>
    <property type="evidence" value="ECO:0007669"/>
    <property type="project" value="TreeGrafter"/>
</dbReference>